<feature type="domain" description="Vta1/callose synthase N-terminal" evidence="10">
    <location>
        <begin position="15"/>
        <end position="156"/>
    </location>
</feature>
<reference evidence="12 13" key="1">
    <citation type="journal article" date="2006" name="Nature">
        <title>Insights from the genome of the biotrophic fungal plant pathogen Ustilago maydis.</title>
        <authorList>
            <person name="Kamper J."/>
            <person name="Kahmann R."/>
            <person name="Bolker M."/>
            <person name="Ma L.J."/>
            <person name="Brefort T."/>
            <person name="Saville B.J."/>
            <person name="Banuett F."/>
            <person name="Kronstad J.W."/>
            <person name="Gold S.E."/>
            <person name="Muller O."/>
            <person name="Perlin M.H."/>
            <person name="Wosten H.A."/>
            <person name="de Vries R."/>
            <person name="Ruiz-Herrera J."/>
            <person name="Reynaga-Pena C.G."/>
            <person name="Snetselaar K."/>
            <person name="McCann M."/>
            <person name="Perez-Martin J."/>
            <person name="Feldbrugge M."/>
            <person name="Basse C.W."/>
            <person name="Steinberg G."/>
            <person name="Ibeas J.I."/>
            <person name="Holloman W."/>
            <person name="Guzman P."/>
            <person name="Farman M."/>
            <person name="Stajich J.E."/>
            <person name="Sentandreu R."/>
            <person name="Gonzalez-Prieto J.M."/>
            <person name="Kennell J.C."/>
            <person name="Molina L."/>
            <person name="Schirawski J."/>
            <person name="Mendoza-Mendoza A."/>
            <person name="Greilinger D."/>
            <person name="Munch K."/>
            <person name="Rossel N."/>
            <person name="Scherer M."/>
            <person name="Vranes M."/>
            <person name="Ladendorf O."/>
            <person name="Vincon V."/>
            <person name="Fuchs U."/>
            <person name="Sandrock B."/>
            <person name="Meng S."/>
            <person name="Ho E.C."/>
            <person name="Cahill M.J."/>
            <person name="Boyce K.J."/>
            <person name="Klose J."/>
            <person name="Klosterman S.J."/>
            <person name="Deelstra H.J."/>
            <person name="Ortiz-Castellanos L."/>
            <person name="Li W."/>
            <person name="Sanchez-Alonso P."/>
            <person name="Schreier P.H."/>
            <person name="Hauser-Hahn I."/>
            <person name="Vaupel M."/>
            <person name="Koopmann E."/>
            <person name="Friedrich G."/>
            <person name="Voss H."/>
            <person name="Schluter T."/>
            <person name="Margolis J."/>
            <person name="Platt D."/>
            <person name="Swimmer C."/>
            <person name="Gnirke A."/>
            <person name="Chen F."/>
            <person name="Vysotskaia V."/>
            <person name="Mannhaupt G."/>
            <person name="Guldener U."/>
            <person name="Munsterkotter M."/>
            <person name="Haase D."/>
            <person name="Oesterheld M."/>
            <person name="Mewes H.W."/>
            <person name="Mauceli E.W."/>
            <person name="DeCaprio D."/>
            <person name="Wade C.M."/>
            <person name="Butler J."/>
            <person name="Young S."/>
            <person name="Jaffe D.B."/>
            <person name="Calvo S."/>
            <person name="Nusbaum C."/>
            <person name="Galagan J."/>
            <person name="Birren B.W."/>
        </authorList>
    </citation>
    <scope>NUCLEOTIDE SEQUENCE [LARGE SCALE GENOMIC DNA]</scope>
    <source>
        <strain evidence="13">DSM 14603 / FGSC 9021 / UM521</strain>
    </source>
</reference>
<dbReference type="FunCoup" id="A0A0D1E7U4">
    <property type="interactions" value="326"/>
</dbReference>
<evidence type="ECO:0000313" key="13">
    <source>
        <dbReference type="Proteomes" id="UP000000561"/>
    </source>
</evidence>
<dbReference type="EMBL" id="CM003142">
    <property type="protein sequence ID" value="KIS70470.1"/>
    <property type="molecule type" value="Genomic_DNA"/>
</dbReference>
<comment type="similarity">
    <text evidence="3">Belongs to the VTA1 family.</text>
</comment>
<proteinExistence type="inferred from homology"/>
<sequence>MDEPLPNPPAELKAVLPFVQRANELRAADKVIAYWCCYYAAQLGISGDAKGAEAKMYLLTLMDTLEDLKAKLADNDAVTNDAASSAYVENFALKVFVGADNEDRAGKASRATAKKFLAASQFIELLKIFGTLESEMNEKIKYAKWKAADIAKAFKEGRKPHPGPAGGDLKEEAANIQAAMGPTALDSKEEQEYLAREMAKLTTAAPDEPPIPPLNGPEMSRGASSDTQTTPALTDSVIGPNPLDSASPDADEMWKSGSKPSAETLSHSASAQQQSRRGSSDRAQIQSSSSYVSGLATSPNARPLPTPPQSDGLSIPPISAHHQMLGSSPGLDKGGASAGPGAAPASFWGVASGPSSDHEDGSGVTSMLPSVPSGHLPQFGSGVGLNGHPAIERVDPPISPGTPTLPTTPGQLPGTPSAHVGGQGGPFIPSVPSTAPTAPSVPSAPCMPTDSFARYTSTAPSAPSINPPPPVPAVYPETLDPRLSTRVQKLAKGAASAVDFEDLETARIQLRQALDILEGRTTL</sequence>
<evidence type="ECO:0000256" key="7">
    <source>
        <dbReference type="ARBA" id="ARBA00022927"/>
    </source>
</evidence>
<evidence type="ECO:0000259" key="10">
    <source>
        <dbReference type="Pfam" id="PF04652"/>
    </source>
</evidence>
<dbReference type="InParanoid" id="A0A0D1E7U4"/>
<evidence type="ECO:0000256" key="6">
    <source>
        <dbReference type="ARBA" id="ARBA00022753"/>
    </source>
</evidence>
<dbReference type="Pfam" id="PF18097">
    <property type="entry name" value="Vta1_C"/>
    <property type="match status" value="1"/>
</dbReference>
<name>A0A0D1E7U4_MYCMD</name>
<dbReference type="InterPro" id="IPR044538">
    <property type="entry name" value="Vta1-like"/>
</dbReference>
<dbReference type="STRING" id="237631.A0A0D1E7U4"/>
<keyword evidence="13" id="KW-1185">Reference proteome</keyword>
<dbReference type="AlphaFoldDB" id="A0A0D1E7U4"/>
<feature type="compositionally biased region" description="Low complexity" evidence="9">
    <location>
        <begin position="430"/>
        <end position="444"/>
    </location>
</feature>
<dbReference type="Pfam" id="PF04652">
    <property type="entry name" value="Vta1"/>
    <property type="match status" value="1"/>
</dbReference>
<dbReference type="InterPro" id="IPR041212">
    <property type="entry name" value="Vta1_C"/>
</dbReference>
<keyword evidence="4" id="KW-0813">Transport</keyword>
<evidence type="ECO:0000256" key="9">
    <source>
        <dbReference type="SAM" id="MobiDB-lite"/>
    </source>
</evidence>
<dbReference type="InterPro" id="IPR023175">
    <property type="entry name" value="Vta1/CALS_N_sf"/>
</dbReference>
<dbReference type="PANTHER" id="PTHR46009:SF1">
    <property type="entry name" value="VACUOLAR PROTEIN SORTING-ASSOCIATED PROTEIN VTA1 HOMOLOG"/>
    <property type="match status" value="1"/>
</dbReference>
<dbReference type="InterPro" id="IPR039431">
    <property type="entry name" value="Vta1/CALS_N"/>
</dbReference>
<protein>
    <recommendedName>
        <fullName evidence="14">DUF605-domain-containing protein</fullName>
    </recommendedName>
</protein>
<gene>
    <name evidence="12" type="ORF">UMAG_01645</name>
</gene>
<dbReference type="VEuPathDB" id="FungiDB:UMAG_01645"/>
<dbReference type="KEGG" id="uma:UMAG_01645"/>
<feature type="domain" description="Vta1 C-terminal" evidence="11">
    <location>
        <begin position="481"/>
        <end position="518"/>
    </location>
</feature>
<comment type="subcellular location">
    <subcellularLocation>
        <location evidence="2">Cytoplasm</location>
    </subcellularLocation>
    <subcellularLocation>
        <location evidence="1">Endosome membrane</location>
        <topology evidence="1">Peripheral membrane protein</topology>
    </subcellularLocation>
</comment>
<dbReference type="GO" id="GO:0032511">
    <property type="term" value="P:late endosome to vacuole transport via multivesicular body sorting pathway"/>
    <property type="evidence" value="ECO:0000318"/>
    <property type="project" value="GO_Central"/>
</dbReference>
<evidence type="ECO:0000256" key="8">
    <source>
        <dbReference type="ARBA" id="ARBA00023136"/>
    </source>
</evidence>
<evidence type="ECO:0000313" key="12">
    <source>
        <dbReference type="EMBL" id="KIS70470.1"/>
    </source>
</evidence>
<evidence type="ECO:0000256" key="4">
    <source>
        <dbReference type="ARBA" id="ARBA00022448"/>
    </source>
</evidence>
<evidence type="ECO:0000259" key="11">
    <source>
        <dbReference type="Pfam" id="PF18097"/>
    </source>
</evidence>
<dbReference type="GO" id="GO:0015031">
    <property type="term" value="P:protein transport"/>
    <property type="evidence" value="ECO:0007669"/>
    <property type="project" value="UniProtKB-KW"/>
</dbReference>
<dbReference type="GO" id="GO:0010008">
    <property type="term" value="C:endosome membrane"/>
    <property type="evidence" value="ECO:0007669"/>
    <property type="project" value="UniProtKB-SubCell"/>
</dbReference>
<feature type="region of interest" description="Disordered" evidence="9">
    <location>
        <begin position="381"/>
        <end position="478"/>
    </location>
</feature>
<feature type="region of interest" description="Disordered" evidence="9">
    <location>
        <begin position="202"/>
        <end position="369"/>
    </location>
</feature>
<dbReference type="OrthoDB" id="391137at2759"/>
<feature type="compositionally biased region" description="Polar residues" evidence="9">
    <location>
        <begin position="222"/>
        <end position="233"/>
    </location>
</feature>
<evidence type="ECO:0000256" key="2">
    <source>
        <dbReference type="ARBA" id="ARBA00004496"/>
    </source>
</evidence>
<dbReference type="GO" id="GO:0005771">
    <property type="term" value="C:multivesicular body"/>
    <property type="evidence" value="ECO:0000318"/>
    <property type="project" value="GO_Central"/>
</dbReference>
<dbReference type="GeneID" id="23562576"/>
<feature type="compositionally biased region" description="Low complexity" evidence="9">
    <location>
        <begin position="266"/>
        <end position="290"/>
    </location>
</feature>
<dbReference type="eggNOG" id="KOG0917">
    <property type="taxonomic scope" value="Eukaryota"/>
</dbReference>
<dbReference type="Gene3D" id="1.20.5.420">
    <property type="entry name" value="Immunoglobulin FC, subunit C"/>
    <property type="match status" value="1"/>
</dbReference>
<keyword evidence="6" id="KW-0967">Endosome</keyword>
<evidence type="ECO:0000256" key="5">
    <source>
        <dbReference type="ARBA" id="ARBA00022490"/>
    </source>
</evidence>
<keyword evidence="8" id="KW-0472">Membrane</keyword>
<dbReference type="OMA" id="ADRIHCL"/>
<evidence type="ECO:0008006" key="14">
    <source>
        <dbReference type="Google" id="ProtNLM"/>
    </source>
</evidence>
<evidence type="ECO:0000256" key="1">
    <source>
        <dbReference type="ARBA" id="ARBA00004481"/>
    </source>
</evidence>
<keyword evidence="5" id="KW-0963">Cytoplasm</keyword>
<keyword evidence="7" id="KW-0653">Protein transport</keyword>
<organism evidence="12 13">
    <name type="scientific">Mycosarcoma maydis</name>
    <name type="common">Corn smut fungus</name>
    <name type="synonym">Ustilago maydis</name>
    <dbReference type="NCBI Taxonomy" id="5270"/>
    <lineage>
        <taxon>Eukaryota</taxon>
        <taxon>Fungi</taxon>
        <taxon>Dikarya</taxon>
        <taxon>Basidiomycota</taxon>
        <taxon>Ustilaginomycotina</taxon>
        <taxon>Ustilaginomycetes</taxon>
        <taxon>Ustilaginales</taxon>
        <taxon>Ustilaginaceae</taxon>
        <taxon>Mycosarcoma</taxon>
    </lineage>
</organism>
<feature type="compositionally biased region" description="Polar residues" evidence="9">
    <location>
        <begin position="291"/>
        <end position="300"/>
    </location>
</feature>
<feature type="compositionally biased region" description="Low complexity" evidence="9">
    <location>
        <begin position="401"/>
        <end position="417"/>
    </location>
</feature>
<dbReference type="RefSeq" id="XP_011387630.1">
    <property type="nucleotide sequence ID" value="XM_011389328.1"/>
</dbReference>
<dbReference type="Gene3D" id="1.25.40.270">
    <property type="entry name" value="Vacuolar protein sorting-associated protein vta1"/>
    <property type="match status" value="1"/>
</dbReference>
<dbReference type="Proteomes" id="UP000000561">
    <property type="component" value="Chromosome 3"/>
</dbReference>
<accession>A0A0D1E7U4</accession>
<dbReference type="PANTHER" id="PTHR46009">
    <property type="entry name" value="VACUOLAR PROTEIN SORTING-ASSOCIATED PROTEIN VTA1 HOMOLOG"/>
    <property type="match status" value="1"/>
</dbReference>
<evidence type="ECO:0000256" key="3">
    <source>
        <dbReference type="ARBA" id="ARBA00007895"/>
    </source>
</evidence>